<dbReference type="AlphaFoldDB" id="A0A402CUT8"/>
<name>A0A402CUT8_9BACT</name>
<dbReference type="Gene3D" id="3.30.450.20">
    <property type="entry name" value="PAS domain"/>
    <property type="match status" value="1"/>
</dbReference>
<accession>A0A402CUT8</accession>
<evidence type="ECO:0000313" key="2">
    <source>
        <dbReference type="Proteomes" id="UP000287394"/>
    </source>
</evidence>
<dbReference type="RefSeq" id="WP_119321123.1">
    <property type="nucleotide sequence ID" value="NZ_AP025739.1"/>
</dbReference>
<dbReference type="Proteomes" id="UP000287394">
    <property type="component" value="Chromosome"/>
</dbReference>
<dbReference type="SUPFAM" id="SSF55785">
    <property type="entry name" value="PYP-like sensor domain (PAS domain)"/>
    <property type="match status" value="1"/>
</dbReference>
<dbReference type="KEGG" id="ccot:CCAX7_11280"/>
<dbReference type="NCBIfam" id="TIGR00229">
    <property type="entry name" value="sensory_box"/>
    <property type="match status" value="1"/>
</dbReference>
<dbReference type="EMBL" id="AP025739">
    <property type="protein sequence ID" value="BDI29077.1"/>
    <property type="molecule type" value="Genomic_DNA"/>
</dbReference>
<dbReference type="InterPro" id="IPR013655">
    <property type="entry name" value="PAS_fold_3"/>
</dbReference>
<reference evidence="1 2" key="1">
    <citation type="journal article" date="2019" name="Int. J. Syst. Evol. Microbiol.">
        <title>Capsulimonas corticalis gen. nov., sp. nov., an aerobic capsulated bacterium, of a novel bacterial order, Capsulimonadales ord. nov., of the class Armatimonadia of the phylum Armatimonadetes.</title>
        <authorList>
            <person name="Li J."/>
            <person name="Kudo C."/>
            <person name="Tonouchi A."/>
        </authorList>
    </citation>
    <scope>NUCLEOTIDE SEQUENCE [LARGE SCALE GENOMIC DNA]</scope>
    <source>
        <strain evidence="1 2">AX-7</strain>
    </source>
</reference>
<protein>
    <submittedName>
        <fullName evidence="1">Uncharacterized protein</fullName>
    </submittedName>
</protein>
<gene>
    <name evidence="1" type="ORF">CCAX7_11280</name>
</gene>
<organism evidence="1 2">
    <name type="scientific">Capsulimonas corticalis</name>
    <dbReference type="NCBI Taxonomy" id="2219043"/>
    <lineage>
        <taxon>Bacteria</taxon>
        <taxon>Bacillati</taxon>
        <taxon>Armatimonadota</taxon>
        <taxon>Armatimonadia</taxon>
        <taxon>Capsulimonadales</taxon>
        <taxon>Capsulimonadaceae</taxon>
        <taxon>Capsulimonas</taxon>
    </lineage>
</organism>
<dbReference type="InterPro" id="IPR000014">
    <property type="entry name" value="PAS"/>
</dbReference>
<keyword evidence="2" id="KW-1185">Reference proteome</keyword>
<proteinExistence type="predicted"/>
<sequence length="404" mass="45195">MTNDTNTPSSDAIAPRVQTLYQNHHEAIYRRTDRLFAGLLLFEWVAGIVTALVVSPRAWDGASSYVHPHLLAAIFLGAVIVSLPVALALYFPGKAVTRHAIAVAQMLMSALLIHLTGGRIETHFHVFGSLAFVAFYRDWRVLMTATAVTAAEHLLGGIFWPRSIYGIVVSDPWRWVEHAGWVVFEDVFLVMSCVHGVREMRQIAERQSDLEAAHAEVERGVVELEARVQERTKDLAEANLYLRREVTHRRTIEEGLRDSEVRYRQICASVPGMVFQVLSFPDGQMKFIFVSDGCRDIYGVDAAYLRAHPSWIADTVHEDDRADFERTLRLSTENAKPWRWQGRLQIPNGGVVWIRGGAHPEQLADGSIFWDGVLIDITDLLDNEPQTPAHAGGDAMPEGIARAA</sequence>
<dbReference type="CDD" id="cd00130">
    <property type="entry name" value="PAS"/>
    <property type="match status" value="1"/>
</dbReference>
<dbReference type="OrthoDB" id="229369at2"/>
<dbReference type="Pfam" id="PF08447">
    <property type="entry name" value="PAS_3"/>
    <property type="match status" value="1"/>
</dbReference>
<evidence type="ECO:0000313" key="1">
    <source>
        <dbReference type="EMBL" id="BDI29077.1"/>
    </source>
</evidence>
<dbReference type="InterPro" id="IPR035965">
    <property type="entry name" value="PAS-like_dom_sf"/>
</dbReference>